<evidence type="ECO:0000256" key="3">
    <source>
        <dbReference type="ARBA" id="ARBA00004496"/>
    </source>
</evidence>
<comment type="catalytic activity">
    <reaction evidence="16 17">
        <text>UDP-N-acetyl-alpha-D-muramate + NADP(+) = UDP-N-acetyl-3-O-(1-carboxyvinyl)-alpha-D-glucosamine + NADPH + H(+)</text>
        <dbReference type="Rhea" id="RHEA:12248"/>
        <dbReference type="ChEBI" id="CHEBI:15378"/>
        <dbReference type="ChEBI" id="CHEBI:57783"/>
        <dbReference type="ChEBI" id="CHEBI:58349"/>
        <dbReference type="ChEBI" id="CHEBI:68483"/>
        <dbReference type="ChEBI" id="CHEBI:70757"/>
        <dbReference type="EC" id="1.3.1.98"/>
    </reaction>
</comment>
<evidence type="ECO:0000256" key="10">
    <source>
        <dbReference type="ARBA" id="ARBA00022857"/>
    </source>
</evidence>
<dbReference type="Proteomes" id="UP000677457">
    <property type="component" value="Unassembled WGS sequence"/>
</dbReference>
<comment type="caution">
    <text evidence="19">The sequence shown here is derived from an EMBL/GenBank/DDBJ whole genome shotgun (WGS) entry which is preliminary data.</text>
</comment>
<name>A0ABQ4JPW3_SALAC</name>
<proteinExistence type="inferred from homology"/>
<dbReference type="Gene3D" id="3.90.78.10">
    <property type="entry name" value="UDP-N-acetylenolpyruvoylglucosamine reductase, C-terminal domain"/>
    <property type="match status" value="1"/>
</dbReference>
<evidence type="ECO:0000256" key="2">
    <source>
        <dbReference type="ARBA" id="ARBA00003921"/>
    </source>
</evidence>
<evidence type="ECO:0000256" key="4">
    <source>
        <dbReference type="ARBA" id="ARBA00004752"/>
    </source>
</evidence>
<gene>
    <name evidence="17 19" type="primary">murB</name>
    <name evidence="19" type="ORF">Sar04_07800</name>
</gene>
<evidence type="ECO:0000256" key="5">
    <source>
        <dbReference type="ARBA" id="ARBA00010485"/>
    </source>
</evidence>
<dbReference type="NCBIfam" id="NF010478">
    <property type="entry name" value="PRK13903.1"/>
    <property type="match status" value="1"/>
</dbReference>
<evidence type="ECO:0000256" key="17">
    <source>
        <dbReference type="HAMAP-Rule" id="MF_00037"/>
    </source>
</evidence>
<feature type="active site" evidence="17">
    <location>
        <position position="411"/>
    </location>
</feature>
<keyword evidence="14 17" id="KW-0131">Cell cycle</keyword>
<dbReference type="EC" id="1.3.1.98" evidence="17"/>
<dbReference type="InterPro" id="IPR006094">
    <property type="entry name" value="Oxid_FAD_bind_N"/>
</dbReference>
<evidence type="ECO:0000259" key="18">
    <source>
        <dbReference type="PROSITE" id="PS51387"/>
    </source>
</evidence>
<dbReference type="PROSITE" id="PS51387">
    <property type="entry name" value="FAD_PCMH"/>
    <property type="match status" value="1"/>
</dbReference>
<evidence type="ECO:0000256" key="16">
    <source>
        <dbReference type="ARBA" id="ARBA00048914"/>
    </source>
</evidence>
<keyword evidence="15 17" id="KW-0961">Cell wall biogenesis/degradation</keyword>
<dbReference type="Pfam" id="PF01565">
    <property type="entry name" value="FAD_binding_4"/>
    <property type="match status" value="1"/>
</dbReference>
<feature type="active site" evidence="17">
    <location>
        <position position="231"/>
    </location>
</feature>
<evidence type="ECO:0000256" key="7">
    <source>
        <dbReference type="ARBA" id="ARBA00022618"/>
    </source>
</evidence>
<comment type="pathway">
    <text evidence="4 17">Cell wall biogenesis; peptidoglycan biosynthesis.</text>
</comment>
<comment type="cofactor">
    <cofactor evidence="1 17">
        <name>FAD</name>
        <dbReference type="ChEBI" id="CHEBI:57692"/>
    </cofactor>
</comment>
<dbReference type="Gene3D" id="3.30.43.10">
    <property type="entry name" value="Uridine Diphospho-n-acetylenolpyruvylglucosamine Reductase, domain 2"/>
    <property type="match status" value="1"/>
</dbReference>
<evidence type="ECO:0000256" key="12">
    <source>
        <dbReference type="ARBA" id="ARBA00022984"/>
    </source>
</evidence>
<dbReference type="HAMAP" id="MF_00037">
    <property type="entry name" value="MurB"/>
    <property type="match status" value="1"/>
</dbReference>
<dbReference type="PANTHER" id="PTHR21071">
    <property type="entry name" value="UDP-N-ACETYLENOLPYRUVOYLGLUCOSAMINE REDUCTASE"/>
    <property type="match status" value="1"/>
</dbReference>
<dbReference type="Pfam" id="PF02873">
    <property type="entry name" value="MurB_C"/>
    <property type="match status" value="1"/>
</dbReference>
<evidence type="ECO:0000256" key="8">
    <source>
        <dbReference type="ARBA" id="ARBA00022630"/>
    </source>
</evidence>
<feature type="active site" description="Proton donor" evidence="17">
    <location>
        <position position="308"/>
    </location>
</feature>
<dbReference type="PANTHER" id="PTHR21071:SF4">
    <property type="entry name" value="UDP-N-ACETYLENOLPYRUVOYLGLUCOSAMINE REDUCTASE"/>
    <property type="match status" value="1"/>
</dbReference>
<dbReference type="InterPro" id="IPR016169">
    <property type="entry name" value="FAD-bd_PCMH_sub2"/>
</dbReference>
<evidence type="ECO:0000256" key="13">
    <source>
        <dbReference type="ARBA" id="ARBA00023002"/>
    </source>
</evidence>
<dbReference type="InterPro" id="IPR016166">
    <property type="entry name" value="FAD-bd_PCMH"/>
</dbReference>
<sequence>MSAGASAIAAAKAGPSTRSAPIQKSFVPCDLLIAILPGVTGPPVGAAATPQLRVMSVSEVPQSTSDVHPDAECHLSRYTTLRLGGWATRVVTATSADDIVRGVREAGDRGEQILVLAGGSNVVIGDAGFPGTVVLVRSRGLKVIETDTDTVTVRVEAGEPWDELVAHTVANEWSGLECLSGIPGSTGATPIQNVGAYGQEVAETITGVQVYDRVTGTTARIEARDCGFSYRSSIFKRSDRWVVLSVDFRLARSPLSGPVRYAELARALDVAVGDRVPLAKARAAVLRLRAGKGMVLDAADPDTWSVGSFFTNPVLDRAGYERLRERAADVGEPPSWPGTDGTVKVSAAWLIDKSGFGKGHPGPAGVVTISTKHTLALTHRSGTARTEDLVRLAREIRRGVQARFGVTLHPEPVLVNCAL</sequence>
<evidence type="ECO:0000256" key="9">
    <source>
        <dbReference type="ARBA" id="ARBA00022827"/>
    </source>
</evidence>
<evidence type="ECO:0000256" key="15">
    <source>
        <dbReference type="ARBA" id="ARBA00023316"/>
    </source>
</evidence>
<keyword evidence="11 17" id="KW-0133">Cell shape</keyword>
<keyword evidence="13 17" id="KW-0560">Oxidoreductase</keyword>
<keyword evidence="8 17" id="KW-0285">Flavoprotein</keyword>
<keyword evidence="20" id="KW-1185">Reference proteome</keyword>
<dbReference type="EMBL" id="BOQM01000006">
    <property type="protein sequence ID" value="GIM82551.1"/>
    <property type="molecule type" value="Genomic_DNA"/>
</dbReference>
<evidence type="ECO:0000313" key="20">
    <source>
        <dbReference type="Proteomes" id="UP000677457"/>
    </source>
</evidence>
<evidence type="ECO:0000256" key="14">
    <source>
        <dbReference type="ARBA" id="ARBA00023306"/>
    </source>
</evidence>
<accession>A0ABQ4JPW3</accession>
<dbReference type="InterPro" id="IPR016167">
    <property type="entry name" value="FAD-bd_PCMH_sub1"/>
</dbReference>
<evidence type="ECO:0000256" key="1">
    <source>
        <dbReference type="ARBA" id="ARBA00001974"/>
    </source>
</evidence>
<evidence type="ECO:0000313" key="19">
    <source>
        <dbReference type="EMBL" id="GIM82551.1"/>
    </source>
</evidence>
<reference evidence="19 20" key="1">
    <citation type="submission" date="2021-03" db="EMBL/GenBank/DDBJ databases">
        <title>Whole genome shotgun sequence of Salinispora arenicola NBRC 105043.</title>
        <authorList>
            <person name="Komaki H."/>
            <person name="Tamura T."/>
        </authorList>
    </citation>
    <scope>NUCLEOTIDE SEQUENCE [LARGE SCALE GENOMIC DNA]</scope>
    <source>
        <strain evidence="19 20">NBRC 105043</strain>
    </source>
</reference>
<keyword evidence="12 17" id="KW-0573">Peptidoglycan synthesis</keyword>
<evidence type="ECO:0000256" key="11">
    <source>
        <dbReference type="ARBA" id="ARBA00022960"/>
    </source>
</evidence>
<organism evidence="19 20">
    <name type="scientific">Salinispora arenicola</name>
    <dbReference type="NCBI Taxonomy" id="168697"/>
    <lineage>
        <taxon>Bacteria</taxon>
        <taxon>Bacillati</taxon>
        <taxon>Actinomycetota</taxon>
        <taxon>Actinomycetes</taxon>
        <taxon>Micromonosporales</taxon>
        <taxon>Micromonosporaceae</taxon>
        <taxon>Salinispora</taxon>
    </lineage>
</organism>
<evidence type="ECO:0000256" key="6">
    <source>
        <dbReference type="ARBA" id="ARBA00022490"/>
    </source>
</evidence>
<keyword evidence="10 17" id="KW-0521">NADP</keyword>
<comment type="similarity">
    <text evidence="5 17">Belongs to the MurB family.</text>
</comment>
<feature type="domain" description="FAD-binding PCMH-type" evidence="18">
    <location>
        <begin position="83"/>
        <end position="253"/>
    </location>
</feature>
<dbReference type="SUPFAM" id="SSF56194">
    <property type="entry name" value="Uridine diphospho-N-Acetylenolpyruvylglucosamine reductase, MurB, C-terminal domain"/>
    <property type="match status" value="1"/>
</dbReference>
<dbReference type="InterPro" id="IPR036635">
    <property type="entry name" value="MurB_C_sf"/>
</dbReference>
<dbReference type="InterPro" id="IPR036318">
    <property type="entry name" value="FAD-bd_PCMH-like_sf"/>
</dbReference>
<keyword evidence="7 17" id="KW-0132">Cell division</keyword>
<dbReference type="InterPro" id="IPR003170">
    <property type="entry name" value="MurB"/>
</dbReference>
<dbReference type="SUPFAM" id="SSF56176">
    <property type="entry name" value="FAD-binding/transporter-associated domain-like"/>
    <property type="match status" value="1"/>
</dbReference>
<protein>
    <recommendedName>
        <fullName evidence="17">UDP-N-acetylenolpyruvoylglucosamine reductase</fullName>
        <ecNumber evidence="17">1.3.1.98</ecNumber>
    </recommendedName>
    <alternativeName>
        <fullName evidence="17">UDP-N-acetylmuramate dehydrogenase</fullName>
    </alternativeName>
</protein>
<dbReference type="InterPro" id="IPR011601">
    <property type="entry name" value="MurB_C"/>
</dbReference>
<dbReference type="Gene3D" id="3.30.465.10">
    <property type="match status" value="1"/>
</dbReference>
<comment type="subcellular location">
    <subcellularLocation>
        <location evidence="3 17">Cytoplasm</location>
    </subcellularLocation>
</comment>
<keyword evidence="6 17" id="KW-0963">Cytoplasm</keyword>
<keyword evidence="9 17" id="KW-0274">FAD</keyword>
<comment type="function">
    <text evidence="2 17">Cell wall formation.</text>
</comment>